<evidence type="ECO:0000313" key="2">
    <source>
        <dbReference type="Proteomes" id="UP000032675"/>
    </source>
</evidence>
<sequence length="666" mass="72340">MSRKTTVSTPAITRRDFINGVLVSGATGTMEGQARAAGTAGVVPPARTGMRGSHPGAFEAAHALRDGTVPAHRIRKTGEVYDLVIVGGGLSGLSAAHFFRKYAGADKKILIIDNHDDFGGHAKRNEFSVDGAHMVLNGGTLEVESPERYNQWARMILDDIGVDLDRYLKENAPNESLYSSHGMGPGLFFDQETWHADTLVRSAVGTENCLNAHALQHAPLSRHARADLMRLLSARQPDYLHGRSVAEKKKFLASISYPDYLSNWAKVDPSILWFFRKAGSGVFCVGSDTLPALFAWTLGLPGFSGLGLGDVPEGLLADLPGGQHGRQKESGHSVHFPDGNATLARLLVASLIPAATKARTQEDMATATFDYAGLDRARSNVRLRLGSMVMNVAHDGAPDQARQVSVLYTAAGDASPTQYQQVQARQVVMACWNMFIPYLVPTLPETQKKALAYGVKGPIVYVNVALRNWRAFEKLGVSEIRCPGMYFDEISLAEPAALGGLSLPSDPDRPIVIRMIKTFSVPGLSKREQYRAARGMLLGISFETFEHEIRNQLQRVLGAGGFDATRDIAAITVNRWPHGYAYTYNSLYDPAEWVFTETQTRPCVVGRQLFGRIAIANSDAAASPHTDAAFLEAHRAVTELLDAGQYPFVPTVPGNAADTHTNEGKM</sequence>
<dbReference type="InterPro" id="IPR006311">
    <property type="entry name" value="TAT_signal"/>
</dbReference>
<dbReference type="RefSeq" id="WP_048852444.1">
    <property type="nucleotide sequence ID" value="NZ_BANI01000318.1"/>
</dbReference>
<dbReference type="InterPro" id="IPR036188">
    <property type="entry name" value="FAD/NAD-bd_sf"/>
</dbReference>
<dbReference type="Gene3D" id="3.50.50.60">
    <property type="entry name" value="FAD/NAD(P)-binding domain"/>
    <property type="match status" value="1"/>
</dbReference>
<dbReference type="AlphaFoldDB" id="A0A0D6Q3L5"/>
<evidence type="ECO:0000313" key="1">
    <source>
        <dbReference type="EMBL" id="GAN98029.1"/>
    </source>
</evidence>
<dbReference type="PROSITE" id="PS51318">
    <property type="entry name" value="TAT"/>
    <property type="match status" value="1"/>
</dbReference>
<protein>
    <recommendedName>
        <fullName evidence="3">Spermidine dehydrogenase</fullName>
    </recommendedName>
</protein>
<dbReference type="SUPFAM" id="SSF51905">
    <property type="entry name" value="FAD/NAD(P)-binding domain"/>
    <property type="match status" value="2"/>
</dbReference>
<reference evidence="1 2" key="1">
    <citation type="submission" date="2012-11" db="EMBL/GenBank/DDBJ databases">
        <title>Whole genome sequence of Gluconacetobacter europaeus NBRC3261.</title>
        <authorList>
            <person name="Azuma Y."/>
            <person name="Higashiura N."/>
            <person name="Hirakawa H."/>
            <person name="Matsushita K."/>
        </authorList>
    </citation>
    <scope>NUCLEOTIDE SEQUENCE [LARGE SCALE GENOMIC DNA]</scope>
    <source>
        <strain evidence="1 2">NBRC 3261</strain>
    </source>
</reference>
<comment type="caution">
    <text evidence="1">The sequence shown here is derived from an EMBL/GenBank/DDBJ whole genome shotgun (WGS) entry which is preliminary data.</text>
</comment>
<dbReference type="EMBL" id="BANI01000318">
    <property type="protein sequence ID" value="GAN98029.1"/>
    <property type="molecule type" value="Genomic_DNA"/>
</dbReference>
<dbReference type="Pfam" id="PF13450">
    <property type="entry name" value="NAD_binding_8"/>
    <property type="match status" value="1"/>
</dbReference>
<gene>
    <name evidence="1" type="ORF">Geu3261_0379_004</name>
</gene>
<accession>A0A0D6Q3L5</accession>
<evidence type="ECO:0008006" key="3">
    <source>
        <dbReference type="Google" id="ProtNLM"/>
    </source>
</evidence>
<name>A0A0D6Q3L5_KOMEU</name>
<proteinExistence type="predicted"/>
<organism evidence="1 2">
    <name type="scientific">Komagataeibacter europaeus NBRC 3261</name>
    <dbReference type="NCBI Taxonomy" id="1234669"/>
    <lineage>
        <taxon>Bacteria</taxon>
        <taxon>Pseudomonadati</taxon>
        <taxon>Pseudomonadota</taxon>
        <taxon>Alphaproteobacteria</taxon>
        <taxon>Acetobacterales</taxon>
        <taxon>Acetobacteraceae</taxon>
        <taxon>Komagataeibacter</taxon>
    </lineage>
</organism>
<dbReference type="Proteomes" id="UP000032675">
    <property type="component" value="Unassembled WGS sequence"/>
</dbReference>